<evidence type="ECO:0000313" key="1">
    <source>
        <dbReference type="EMBL" id="PSL44318.1"/>
    </source>
</evidence>
<dbReference type="Pfam" id="PF08877">
    <property type="entry name" value="MepB-like"/>
    <property type="match status" value="1"/>
</dbReference>
<dbReference type="EMBL" id="PYAW01000006">
    <property type="protein sequence ID" value="PSL44318.1"/>
    <property type="molecule type" value="Genomic_DNA"/>
</dbReference>
<comment type="caution">
    <text evidence="1">The sequence shown here is derived from an EMBL/GenBank/DDBJ whole genome shotgun (WGS) entry which is preliminary data.</text>
</comment>
<dbReference type="Proteomes" id="UP000240971">
    <property type="component" value="Unassembled WGS sequence"/>
</dbReference>
<dbReference type="AlphaFoldDB" id="A0A2P8HDL9"/>
<accession>A0A2P8HDL9</accession>
<name>A0A2P8HDL9_CHINA</name>
<dbReference type="InterPro" id="IPR011235">
    <property type="entry name" value="MepB-like"/>
</dbReference>
<dbReference type="InterPro" id="IPR038231">
    <property type="entry name" value="MepB-like_sf"/>
</dbReference>
<gene>
    <name evidence="1" type="ORF">CLV51_106184</name>
</gene>
<evidence type="ECO:0008006" key="3">
    <source>
        <dbReference type="Google" id="ProtNLM"/>
    </source>
</evidence>
<dbReference type="Gene3D" id="3.40.1350.140">
    <property type="entry name" value="MepB-like"/>
    <property type="match status" value="1"/>
</dbReference>
<reference evidence="1 2" key="1">
    <citation type="submission" date="2018-03" db="EMBL/GenBank/DDBJ databases">
        <title>Genomic Encyclopedia of Archaeal and Bacterial Type Strains, Phase II (KMG-II): from individual species to whole genera.</title>
        <authorList>
            <person name="Goeker M."/>
        </authorList>
    </citation>
    <scope>NUCLEOTIDE SEQUENCE [LARGE SCALE GENOMIC DNA]</scope>
    <source>
        <strain evidence="1 2">DSM 24859</strain>
    </source>
</reference>
<protein>
    <recommendedName>
        <fullName evidence="3">MepB protein</fullName>
    </recommendedName>
</protein>
<proteinExistence type="predicted"/>
<evidence type="ECO:0000313" key="2">
    <source>
        <dbReference type="Proteomes" id="UP000240971"/>
    </source>
</evidence>
<organism evidence="1 2">
    <name type="scientific">Chitinophaga niastensis</name>
    <dbReference type="NCBI Taxonomy" id="536980"/>
    <lineage>
        <taxon>Bacteria</taxon>
        <taxon>Pseudomonadati</taxon>
        <taxon>Bacteroidota</taxon>
        <taxon>Chitinophagia</taxon>
        <taxon>Chitinophagales</taxon>
        <taxon>Chitinophagaceae</taxon>
        <taxon>Chitinophaga</taxon>
    </lineage>
</organism>
<sequence length="204" mass="23484">MFPEAWLNKFIIIALSKTKVIGYYMKSKKASDDHTNNIHSDLLAARELVYDKCGYEYTPPLMEAESAEYGACTFELNGLSVLFRVAKITPTKTGQFVTIWKRHQNGPIEPYDMSDPVDLFIISTRNGNHFGQFIFPIAVLCEHDIVANNNKGGKRAIRVYPPWDKTMNRQAQKTQQWQLDFFLEIPDDKPTDLVRLKKLYCQEG</sequence>
<keyword evidence="2" id="KW-1185">Reference proteome</keyword>